<keyword evidence="4" id="KW-1185">Reference proteome</keyword>
<reference evidence="3 4" key="1">
    <citation type="submission" date="2022-10" db="EMBL/GenBank/DDBJ databases">
        <title>Luteolibacter arcticus strain CCTCC AB 2014275, whole genome shotgun sequencing project.</title>
        <authorList>
            <person name="Zhao G."/>
            <person name="Shen L."/>
        </authorList>
    </citation>
    <scope>NUCLEOTIDE SEQUENCE [LARGE SCALE GENOMIC DNA]</scope>
    <source>
        <strain evidence="3 4">CCTCC AB 2014275</strain>
    </source>
</reference>
<evidence type="ECO:0000313" key="4">
    <source>
        <dbReference type="Proteomes" id="UP001320876"/>
    </source>
</evidence>
<dbReference type="Proteomes" id="UP001320876">
    <property type="component" value="Unassembled WGS sequence"/>
</dbReference>
<dbReference type="RefSeq" id="WP_264486403.1">
    <property type="nucleotide sequence ID" value="NZ_JAPDDT010000002.1"/>
</dbReference>
<feature type="compositionally biased region" description="Basic and acidic residues" evidence="1">
    <location>
        <begin position="100"/>
        <end position="111"/>
    </location>
</feature>
<keyword evidence="2" id="KW-0812">Transmembrane</keyword>
<proteinExistence type="predicted"/>
<evidence type="ECO:0000256" key="1">
    <source>
        <dbReference type="SAM" id="MobiDB-lite"/>
    </source>
</evidence>
<evidence type="ECO:0000256" key="2">
    <source>
        <dbReference type="SAM" id="Phobius"/>
    </source>
</evidence>
<sequence>MNAPIHADGEADYRALEDTRQDVRRWRFYCLVKHLCRKKGPLAWWRVHLAWRRICRRYDKSRALWVSFNGLVALVGFALACSLLGACRERPPESGRPVPKQHDSTLPEDSRVAVSGAWPPTGYQRVVAHRFKVPERNSDSFSLLEGGKVDLASLKTLSVASAELTPAQTSTLLAGVFSDHKTPMAACYDPHHLFLFLDGDGKVLNAIEICFSCTNLAALPELSEKQWAHHDFRMLARLCEEIGIGLHKSQSAADFIKILDDGERE</sequence>
<evidence type="ECO:0000313" key="3">
    <source>
        <dbReference type="EMBL" id="MCW1922294.1"/>
    </source>
</evidence>
<protein>
    <submittedName>
        <fullName evidence="3">Uncharacterized protein</fullName>
    </submittedName>
</protein>
<feature type="transmembrane region" description="Helical" evidence="2">
    <location>
        <begin position="63"/>
        <end position="86"/>
    </location>
</feature>
<organism evidence="3 4">
    <name type="scientific">Luteolibacter arcticus</name>
    <dbReference type="NCBI Taxonomy" id="1581411"/>
    <lineage>
        <taxon>Bacteria</taxon>
        <taxon>Pseudomonadati</taxon>
        <taxon>Verrucomicrobiota</taxon>
        <taxon>Verrucomicrobiia</taxon>
        <taxon>Verrucomicrobiales</taxon>
        <taxon>Verrucomicrobiaceae</taxon>
        <taxon>Luteolibacter</taxon>
    </lineage>
</organism>
<keyword evidence="2" id="KW-1133">Transmembrane helix</keyword>
<keyword evidence="2" id="KW-0472">Membrane</keyword>
<accession>A0ABT3GFF9</accession>
<dbReference type="EMBL" id="JAPDDT010000002">
    <property type="protein sequence ID" value="MCW1922294.1"/>
    <property type="molecule type" value="Genomic_DNA"/>
</dbReference>
<name>A0ABT3GFF9_9BACT</name>
<comment type="caution">
    <text evidence="3">The sequence shown here is derived from an EMBL/GenBank/DDBJ whole genome shotgun (WGS) entry which is preliminary data.</text>
</comment>
<gene>
    <name evidence="3" type="ORF">OKA05_06995</name>
</gene>
<feature type="region of interest" description="Disordered" evidence="1">
    <location>
        <begin position="90"/>
        <end position="111"/>
    </location>
</feature>